<dbReference type="EMBL" id="JASPKZ010004547">
    <property type="protein sequence ID" value="KAJ9590201.1"/>
    <property type="molecule type" value="Genomic_DNA"/>
</dbReference>
<dbReference type="PANTHER" id="PTHR11157:SF103">
    <property type="entry name" value="ELONGATION OF VERY LONG CHAIN FATTY ACIDS PROTEIN"/>
    <property type="match status" value="1"/>
</dbReference>
<evidence type="ECO:0000313" key="11">
    <source>
        <dbReference type="EMBL" id="KAJ9590201.1"/>
    </source>
</evidence>
<dbReference type="GO" id="GO:0034625">
    <property type="term" value="P:fatty acid elongation, monounsaturated fatty acid"/>
    <property type="evidence" value="ECO:0007669"/>
    <property type="project" value="TreeGrafter"/>
</dbReference>
<keyword evidence="7 10" id="KW-0443">Lipid metabolism</keyword>
<evidence type="ECO:0000256" key="6">
    <source>
        <dbReference type="ARBA" id="ARBA00022989"/>
    </source>
</evidence>
<dbReference type="GO" id="GO:0005789">
    <property type="term" value="C:endoplasmic reticulum membrane"/>
    <property type="evidence" value="ECO:0007669"/>
    <property type="project" value="TreeGrafter"/>
</dbReference>
<feature type="transmembrane region" description="Helical" evidence="10">
    <location>
        <begin position="122"/>
        <end position="141"/>
    </location>
</feature>
<comment type="caution">
    <text evidence="11">The sequence shown here is derived from an EMBL/GenBank/DDBJ whole genome shotgun (WGS) entry which is preliminary data.</text>
</comment>
<gene>
    <name evidence="11" type="ORF">L9F63_016690</name>
</gene>
<dbReference type="InterPro" id="IPR030457">
    <property type="entry name" value="ELO_CS"/>
</dbReference>
<dbReference type="GO" id="GO:0009922">
    <property type="term" value="F:fatty acid elongase activity"/>
    <property type="evidence" value="ECO:0007669"/>
    <property type="project" value="UniProtKB-EC"/>
</dbReference>
<evidence type="ECO:0000256" key="5">
    <source>
        <dbReference type="ARBA" id="ARBA00022832"/>
    </source>
</evidence>
<sequence>LFTAITMSNLMHLMVQNYNEVLESTKDPMVDSWFLMSSPVPVLCILLFYLYFVLKLGPQLMEKRKPFNLQRVLVAYNFYQVIFSLWLCSMPFRVGGVEYIFRNGCQPSNTRSPFSLAVSNGAWWYFFSKIIELLDTVFFVLRKKQNQVTFLHVYHHTITALFSWGYLKFLPGEQGVVIGCLNSIVHVIMYFYYMVAAMGPKYQKYIWWKKYMTWIQLAQFCIMLVYLVTLLVYDCQFPKALTFFFVGNVVVFLYLFSDFYRKAYSKKDKKFMRQGTEISEYNPVDGALPRYYSLGEVPLCYPIQEKLNEEMNEEHLQTCPAFENNNNN</sequence>
<comment type="catalytic activity">
    <reaction evidence="10">
        <text>a very-long-chain acyl-CoA + malonyl-CoA + H(+) = a very-long-chain 3-oxoacyl-CoA + CO2 + CoA</text>
        <dbReference type="Rhea" id="RHEA:32727"/>
        <dbReference type="ChEBI" id="CHEBI:15378"/>
        <dbReference type="ChEBI" id="CHEBI:16526"/>
        <dbReference type="ChEBI" id="CHEBI:57287"/>
        <dbReference type="ChEBI" id="CHEBI:57384"/>
        <dbReference type="ChEBI" id="CHEBI:90725"/>
        <dbReference type="ChEBI" id="CHEBI:90736"/>
        <dbReference type="EC" id="2.3.1.199"/>
    </reaction>
</comment>
<dbReference type="GO" id="GO:0034626">
    <property type="term" value="P:fatty acid elongation, polyunsaturated fatty acid"/>
    <property type="evidence" value="ECO:0007669"/>
    <property type="project" value="TreeGrafter"/>
</dbReference>
<feature type="transmembrane region" description="Helical" evidence="10">
    <location>
        <begin position="176"/>
        <end position="199"/>
    </location>
</feature>
<feature type="transmembrane region" description="Helical" evidence="10">
    <location>
        <begin position="33"/>
        <end position="52"/>
    </location>
</feature>
<keyword evidence="3 10" id="KW-0808">Transferase</keyword>
<evidence type="ECO:0000256" key="8">
    <source>
        <dbReference type="ARBA" id="ARBA00023136"/>
    </source>
</evidence>
<dbReference type="InterPro" id="IPR002076">
    <property type="entry name" value="ELO_fam"/>
</dbReference>
<keyword evidence="9 10" id="KW-0275">Fatty acid biosynthesis</keyword>
<evidence type="ECO:0000256" key="1">
    <source>
        <dbReference type="ARBA" id="ARBA00004141"/>
    </source>
</evidence>
<name>A0AAD8EHC6_DIPPU</name>
<protein>
    <recommendedName>
        <fullName evidence="10">Elongation of very long chain fatty acids protein</fullName>
        <ecNumber evidence="10">2.3.1.199</ecNumber>
    </recommendedName>
    <alternativeName>
        <fullName evidence="10">Very-long-chain 3-oxoacyl-CoA synthase</fullName>
    </alternativeName>
</protein>
<proteinExistence type="inferred from homology"/>
<comment type="subcellular location">
    <subcellularLocation>
        <location evidence="1">Membrane</location>
        <topology evidence="1">Multi-pass membrane protein</topology>
    </subcellularLocation>
</comment>
<reference evidence="11" key="2">
    <citation type="submission" date="2023-05" db="EMBL/GenBank/DDBJ databases">
        <authorList>
            <person name="Fouks B."/>
        </authorList>
    </citation>
    <scope>NUCLEOTIDE SEQUENCE</scope>
    <source>
        <strain evidence="11">Stay&amp;Tobe</strain>
        <tissue evidence="11">Testes</tissue>
    </source>
</reference>
<feature type="non-terminal residue" evidence="11">
    <location>
        <position position="328"/>
    </location>
</feature>
<keyword evidence="8 10" id="KW-0472">Membrane</keyword>
<dbReference type="PANTHER" id="PTHR11157">
    <property type="entry name" value="FATTY ACID ACYL TRANSFERASE-RELATED"/>
    <property type="match status" value="1"/>
</dbReference>
<feature type="transmembrane region" description="Helical" evidence="10">
    <location>
        <begin position="153"/>
        <end position="170"/>
    </location>
</feature>
<dbReference type="EC" id="2.3.1.199" evidence="10"/>
<keyword evidence="2 10" id="KW-0444">Lipid biosynthesis</keyword>
<organism evidence="11 12">
    <name type="scientific">Diploptera punctata</name>
    <name type="common">Pacific beetle cockroach</name>
    <dbReference type="NCBI Taxonomy" id="6984"/>
    <lineage>
        <taxon>Eukaryota</taxon>
        <taxon>Metazoa</taxon>
        <taxon>Ecdysozoa</taxon>
        <taxon>Arthropoda</taxon>
        <taxon>Hexapoda</taxon>
        <taxon>Insecta</taxon>
        <taxon>Pterygota</taxon>
        <taxon>Neoptera</taxon>
        <taxon>Polyneoptera</taxon>
        <taxon>Dictyoptera</taxon>
        <taxon>Blattodea</taxon>
        <taxon>Blaberoidea</taxon>
        <taxon>Blaberidae</taxon>
        <taxon>Diplopterinae</taxon>
        <taxon>Diploptera</taxon>
    </lineage>
</organism>
<dbReference type="Pfam" id="PF01151">
    <property type="entry name" value="ELO"/>
    <property type="match status" value="1"/>
</dbReference>
<feature type="transmembrane region" description="Helical" evidence="10">
    <location>
        <begin position="211"/>
        <end position="233"/>
    </location>
</feature>
<evidence type="ECO:0000256" key="10">
    <source>
        <dbReference type="RuleBase" id="RU361115"/>
    </source>
</evidence>
<dbReference type="PROSITE" id="PS01188">
    <property type="entry name" value="ELO"/>
    <property type="match status" value="1"/>
</dbReference>
<keyword evidence="4 10" id="KW-0812">Transmembrane</keyword>
<dbReference type="AlphaFoldDB" id="A0AAD8EHC6"/>
<dbReference type="Proteomes" id="UP001233999">
    <property type="component" value="Unassembled WGS sequence"/>
</dbReference>
<keyword evidence="12" id="KW-1185">Reference proteome</keyword>
<accession>A0AAD8EHC6</accession>
<dbReference type="GO" id="GO:0030148">
    <property type="term" value="P:sphingolipid biosynthetic process"/>
    <property type="evidence" value="ECO:0007669"/>
    <property type="project" value="TreeGrafter"/>
</dbReference>
<evidence type="ECO:0000313" key="12">
    <source>
        <dbReference type="Proteomes" id="UP001233999"/>
    </source>
</evidence>
<evidence type="ECO:0000256" key="7">
    <source>
        <dbReference type="ARBA" id="ARBA00023098"/>
    </source>
</evidence>
<reference evidence="11" key="1">
    <citation type="journal article" date="2023" name="IScience">
        <title>Live-bearing cockroach genome reveals convergent evolutionary mechanisms linked to viviparity in insects and beyond.</title>
        <authorList>
            <person name="Fouks B."/>
            <person name="Harrison M.C."/>
            <person name="Mikhailova A.A."/>
            <person name="Marchal E."/>
            <person name="English S."/>
            <person name="Carruthers M."/>
            <person name="Jennings E.C."/>
            <person name="Chiamaka E.L."/>
            <person name="Frigard R.A."/>
            <person name="Pippel M."/>
            <person name="Attardo G.M."/>
            <person name="Benoit J.B."/>
            <person name="Bornberg-Bauer E."/>
            <person name="Tobe S.S."/>
        </authorList>
    </citation>
    <scope>NUCLEOTIDE SEQUENCE</scope>
    <source>
        <strain evidence="11">Stay&amp;Tobe</strain>
    </source>
</reference>
<evidence type="ECO:0000256" key="9">
    <source>
        <dbReference type="ARBA" id="ARBA00023160"/>
    </source>
</evidence>
<evidence type="ECO:0000256" key="3">
    <source>
        <dbReference type="ARBA" id="ARBA00022679"/>
    </source>
</evidence>
<evidence type="ECO:0000256" key="4">
    <source>
        <dbReference type="ARBA" id="ARBA00022692"/>
    </source>
</evidence>
<feature type="transmembrane region" description="Helical" evidence="10">
    <location>
        <begin position="73"/>
        <end position="92"/>
    </location>
</feature>
<feature type="transmembrane region" description="Helical" evidence="10">
    <location>
        <begin position="239"/>
        <end position="260"/>
    </location>
</feature>
<feature type="non-terminal residue" evidence="11">
    <location>
        <position position="1"/>
    </location>
</feature>
<keyword evidence="6 10" id="KW-1133">Transmembrane helix</keyword>
<keyword evidence="5 10" id="KW-0276">Fatty acid metabolism</keyword>
<comment type="similarity">
    <text evidence="10">Belongs to the ELO family.</text>
</comment>
<dbReference type="GO" id="GO:0042761">
    <property type="term" value="P:very long-chain fatty acid biosynthetic process"/>
    <property type="evidence" value="ECO:0007669"/>
    <property type="project" value="TreeGrafter"/>
</dbReference>
<evidence type="ECO:0000256" key="2">
    <source>
        <dbReference type="ARBA" id="ARBA00022516"/>
    </source>
</evidence>
<dbReference type="GO" id="GO:0019367">
    <property type="term" value="P:fatty acid elongation, saturated fatty acid"/>
    <property type="evidence" value="ECO:0007669"/>
    <property type="project" value="TreeGrafter"/>
</dbReference>